<evidence type="ECO:0000256" key="1">
    <source>
        <dbReference type="SAM" id="SignalP"/>
    </source>
</evidence>
<feature type="chain" id="PRO_5014642974" description="DUF1161 domain-containing protein" evidence="1">
    <location>
        <begin position="23"/>
        <end position="74"/>
    </location>
</feature>
<accession>A0A2L1UQW3</accession>
<keyword evidence="1" id="KW-0732">Signal</keyword>
<dbReference type="OrthoDB" id="6578464at2"/>
<dbReference type="Proteomes" id="UP000239197">
    <property type="component" value="Chromosome"/>
</dbReference>
<evidence type="ECO:0000313" key="3">
    <source>
        <dbReference type="Proteomes" id="UP000239197"/>
    </source>
</evidence>
<proteinExistence type="predicted"/>
<organism evidence="2 3">
    <name type="scientific">Rahnella sikkimica</name>
    <dbReference type="NCBI Taxonomy" id="1805933"/>
    <lineage>
        <taxon>Bacteria</taxon>
        <taxon>Pseudomonadati</taxon>
        <taxon>Pseudomonadota</taxon>
        <taxon>Gammaproteobacteria</taxon>
        <taxon>Enterobacterales</taxon>
        <taxon>Yersiniaceae</taxon>
        <taxon>Rahnella</taxon>
    </lineage>
</organism>
<feature type="signal peptide" evidence="1">
    <location>
        <begin position="1"/>
        <end position="22"/>
    </location>
</feature>
<evidence type="ECO:0000313" key="2">
    <source>
        <dbReference type="EMBL" id="AVF35330.1"/>
    </source>
</evidence>
<dbReference type="RefSeq" id="WP_104922829.1">
    <property type="nucleotide sequence ID" value="NZ_CP019062.1"/>
</dbReference>
<name>A0A2L1UQW3_9GAMM</name>
<gene>
    <name evidence="2" type="ORF">BV494_10465</name>
</gene>
<reference evidence="3" key="1">
    <citation type="submission" date="2017-01" db="EMBL/GenBank/DDBJ databases">
        <title>Genome sequence of Rouxiella sp. ERMR1:05.</title>
        <authorList>
            <person name="Kumar R."/>
            <person name="Singh D."/>
            <person name="Kumar S."/>
        </authorList>
    </citation>
    <scope>NUCLEOTIDE SEQUENCE [LARGE SCALE GENOMIC DNA]</scope>
    <source>
        <strain evidence="3">ERMR1:05</strain>
    </source>
</reference>
<dbReference type="KEGG" id="rox:BV494_10465"/>
<keyword evidence="3" id="KW-1185">Reference proteome</keyword>
<evidence type="ECO:0008006" key="4">
    <source>
        <dbReference type="Google" id="ProtNLM"/>
    </source>
</evidence>
<protein>
    <recommendedName>
        <fullName evidence="4">DUF1161 domain-containing protein</fullName>
    </recommendedName>
</protein>
<sequence length="74" mass="8112">MFKKTLLTILLASAVVSSFAQAADQKTEQEKKNFDEHLVKPCEGKKSGDQVQVITPRGTTVMATCKMTALINIK</sequence>
<dbReference type="AlphaFoldDB" id="A0A2L1UQW3"/>
<dbReference type="EMBL" id="CP019062">
    <property type="protein sequence ID" value="AVF35330.1"/>
    <property type="molecule type" value="Genomic_DNA"/>
</dbReference>